<evidence type="ECO:0000259" key="6">
    <source>
        <dbReference type="PROSITE" id="PS51387"/>
    </source>
</evidence>
<evidence type="ECO:0000256" key="4">
    <source>
        <dbReference type="ARBA" id="ARBA00022827"/>
    </source>
</evidence>
<comment type="caution">
    <text evidence="7">The sequence shown here is derived from an EMBL/GenBank/DDBJ whole genome shotgun (WGS) entry which is preliminary data.</text>
</comment>
<gene>
    <name evidence="7" type="ORF">BJX63DRAFT_248615</name>
</gene>
<dbReference type="Gene3D" id="3.40.462.20">
    <property type="match status" value="1"/>
</dbReference>
<keyword evidence="4" id="KW-0274">FAD</keyword>
<dbReference type="Pfam" id="PF01565">
    <property type="entry name" value="FAD_binding_4"/>
    <property type="match status" value="1"/>
</dbReference>
<dbReference type="SUPFAM" id="SSF56176">
    <property type="entry name" value="FAD-binding/transporter-associated domain-like"/>
    <property type="match status" value="1"/>
</dbReference>
<evidence type="ECO:0000313" key="7">
    <source>
        <dbReference type="EMBL" id="KAL2812279.1"/>
    </source>
</evidence>
<keyword evidence="8" id="KW-1185">Reference proteome</keyword>
<dbReference type="InterPro" id="IPR016167">
    <property type="entry name" value="FAD-bd_PCMH_sub1"/>
</dbReference>
<evidence type="ECO:0000256" key="1">
    <source>
        <dbReference type="ARBA" id="ARBA00001974"/>
    </source>
</evidence>
<keyword evidence="5" id="KW-0560">Oxidoreductase</keyword>
<evidence type="ECO:0000256" key="2">
    <source>
        <dbReference type="ARBA" id="ARBA00005466"/>
    </source>
</evidence>
<dbReference type="InterPro" id="IPR006094">
    <property type="entry name" value="Oxid_FAD_bind_N"/>
</dbReference>
<sequence>MEIVWREGSDPVAYEKARTTHLFNALIPSRFPAAIASVKSEQDIIDAVKLAIARDLRISIRSGGHSYAAWSVREHAILIDIGEFRECELDTESGVVKVSPSLTGRELNDFLSERGRVFPVGHCPDVGVGGYLLGGGMGWNQPNIGWACEHIVAVDVVTAKGELVRADAQQNRDLFWVARGGGPAFPGIVARFHLQTFPAPEVMRSSGYIYTVEHYMIVFNWALKIAATFEDSIEIVALGSYQEGIDQPCITIALIAFGNDKEHITTLLQRIEDTHPPDPLSHWFNQPTNLTEQFNLKAQSYPAQHRYYVDNVFLKNSTDVASVLEPAFTTLPTRTSLALWTSLIPISRRPLPDMALSMQSDHYFALYAIWEDASADSRCQTWVDEVMEAVAVESVGSYLGELDFRSRTTMYWGEDQGRQLSEAKGRWDPGNRICGCLGLGGFNQ</sequence>
<dbReference type="EMBL" id="JBFXLT010000049">
    <property type="protein sequence ID" value="KAL2812279.1"/>
    <property type="molecule type" value="Genomic_DNA"/>
</dbReference>
<dbReference type="PROSITE" id="PS00862">
    <property type="entry name" value="OX2_COVAL_FAD"/>
    <property type="match status" value="1"/>
</dbReference>
<reference evidence="7 8" key="1">
    <citation type="submission" date="2024-07" db="EMBL/GenBank/DDBJ databases">
        <title>Section-level genome sequencing and comparative genomics of Aspergillus sections Usti and Cavernicolus.</title>
        <authorList>
            <consortium name="Lawrence Berkeley National Laboratory"/>
            <person name="Nybo J.L."/>
            <person name="Vesth T.C."/>
            <person name="Theobald S."/>
            <person name="Frisvad J.C."/>
            <person name="Larsen T.O."/>
            <person name="Kjaerboelling I."/>
            <person name="Rothschild-Mancinelli K."/>
            <person name="Lyhne E.K."/>
            <person name="Kogle M.E."/>
            <person name="Barry K."/>
            <person name="Clum A."/>
            <person name="Na H."/>
            <person name="Ledsgaard L."/>
            <person name="Lin J."/>
            <person name="Lipzen A."/>
            <person name="Kuo A."/>
            <person name="Riley R."/>
            <person name="Mondo S."/>
            <person name="Labutti K."/>
            <person name="Haridas S."/>
            <person name="Pangalinan J."/>
            <person name="Salamov A.A."/>
            <person name="Simmons B.A."/>
            <person name="Magnuson J.K."/>
            <person name="Chen J."/>
            <person name="Drula E."/>
            <person name="Henrissat B."/>
            <person name="Wiebenga A."/>
            <person name="Lubbers R.J."/>
            <person name="Gomes A.C."/>
            <person name="Makela M.R."/>
            <person name="Stajich J."/>
            <person name="Grigoriev I.V."/>
            <person name="Mortensen U.H."/>
            <person name="De Vries R.P."/>
            <person name="Baker S.E."/>
            <person name="Andersen M.R."/>
        </authorList>
    </citation>
    <scope>NUCLEOTIDE SEQUENCE [LARGE SCALE GENOMIC DNA]</scope>
    <source>
        <strain evidence="7 8">CBS 588.65</strain>
    </source>
</reference>
<evidence type="ECO:0000256" key="5">
    <source>
        <dbReference type="ARBA" id="ARBA00023002"/>
    </source>
</evidence>
<evidence type="ECO:0000256" key="3">
    <source>
        <dbReference type="ARBA" id="ARBA00022630"/>
    </source>
</evidence>
<dbReference type="InterPro" id="IPR036318">
    <property type="entry name" value="FAD-bd_PCMH-like_sf"/>
</dbReference>
<dbReference type="InterPro" id="IPR016166">
    <property type="entry name" value="FAD-bd_PCMH"/>
</dbReference>
<dbReference type="InterPro" id="IPR016169">
    <property type="entry name" value="FAD-bd_PCMH_sub2"/>
</dbReference>
<dbReference type="Gene3D" id="3.30.465.10">
    <property type="match status" value="1"/>
</dbReference>
<comment type="similarity">
    <text evidence="2">Belongs to the oxygen-dependent FAD-linked oxidoreductase family.</text>
</comment>
<organism evidence="7 8">
    <name type="scientific">Aspergillus granulosus</name>
    <dbReference type="NCBI Taxonomy" id="176169"/>
    <lineage>
        <taxon>Eukaryota</taxon>
        <taxon>Fungi</taxon>
        <taxon>Dikarya</taxon>
        <taxon>Ascomycota</taxon>
        <taxon>Pezizomycotina</taxon>
        <taxon>Eurotiomycetes</taxon>
        <taxon>Eurotiomycetidae</taxon>
        <taxon>Eurotiales</taxon>
        <taxon>Aspergillaceae</taxon>
        <taxon>Aspergillus</taxon>
        <taxon>Aspergillus subgen. Nidulantes</taxon>
    </lineage>
</organism>
<name>A0ABR4HAL6_9EURO</name>
<dbReference type="PANTHER" id="PTHR42973:SF39">
    <property type="entry name" value="FAD-BINDING PCMH-TYPE DOMAIN-CONTAINING PROTEIN"/>
    <property type="match status" value="1"/>
</dbReference>
<evidence type="ECO:0000313" key="8">
    <source>
        <dbReference type="Proteomes" id="UP001610334"/>
    </source>
</evidence>
<keyword evidence="3" id="KW-0285">Flavoprotein</keyword>
<dbReference type="InterPro" id="IPR050416">
    <property type="entry name" value="FAD-linked_Oxidoreductase"/>
</dbReference>
<dbReference type="PROSITE" id="PS51387">
    <property type="entry name" value="FAD_PCMH"/>
    <property type="match status" value="1"/>
</dbReference>
<proteinExistence type="inferred from homology"/>
<dbReference type="InterPro" id="IPR006093">
    <property type="entry name" value="Oxy_OxRdtase_FAD_BS"/>
</dbReference>
<dbReference type="Proteomes" id="UP001610334">
    <property type="component" value="Unassembled WGS sequence"/>
</dbReference>
<comment type="cofactor">
    <cofactor evidence="1">
        <name>FAD</name>
        <dbReference type="ChEBI" id="CHEBI:57692"/>
    </cofactor>
</comment>
<protein>
    <recommendedName>
        <fullName evidence="6">FAD-binding PCMH-type domain-containing protein</fullName>
    </recommendedName>
</protein>
<accession>A0ABR4HAL6</accession>
<dbReference type="Gene3D" id="3.30.43.10">
    <property type="entry name" value="Uridine Diphospho-n-acetylenolpyruvylglucosamine Reductase, domain 2"/>
    <property type="match status" value="1"/>
</dbReference>
<dbReference type="PANTHER" id="PTHR42973">
    <property type="entry name" value="BINDING OXIDOREDUCTASE, PUTATIVE (AFU_ORTHOLOGUE AFUA_1G17690)-RELATED"/>
    <property type="match status" value="1"/>
</dbReference>
<feature type="domain" description="FAD-binding PCMH-type" evidence="6">
    <location>
        <begin position="28"/>
        <end position="199"/>
    </location>
</feature>